<reference evidence="1 2" key="1">
    <citation type="journal article" date="2021" name="Appl. Environ. Microbiol.">
        <title>Genetic linkage and physical mapping for an oyster mushroom Pleurotus cornucopiae and QTL analysis for the trait cap color.</title>
        <authorList>
            <person name="Zhang Y."/>
            <person name="Gao W."/>
            <person name="Sonnenberg A."/>
            <person name="Chen Q."/>
            <person name="Zhang J."/>
            <person name="Huang C."/>
        </authorList>
    </citation>
    <scope>NUCLEOTIDE SEQUENCE [LARGE SCALE GENOMIC DNA]</scope>
    <source>
        <strain evidence="1">CCMSSC00406</strain>
    </source>
</reference>
<sequence>MGSNYLEALNTVQEKAVQHPPQVPLQILAGPGSGKTRVLTSRIAHLILHHHIPPTAICAVTFTNKASNEMRERLTKLIGTERTRALKLGTFHAICALFLRKHALVVGLSNNFSVCDADESKKLISRLLKPYQTFLEARDITLKEATVFSMISKHKYKGNTSTDVIAELRITKSKSDKENTGVQHKSRHITDEINSVVAEVYREYERALRKSNSLDFDDLLLFGLQLFTDHKESAGWCRHVLVDEFQDTNSIQYELMKTLAVSADQCLTVVGDPDQSIYGWRSADVTNLAKMKKDFPSTESILLEENYRSTASILKASLAIVSQDKARLPKSLHTSHPSGSIPSLVSFATDQDEAAFIAHEIKRTAANMGGILKWKDFAVLLRFNALSRVIESALQKSGIPCRILGGHKFFERMEIKDLLAYLQLVDNPQFTPAFSRVINVPARGIGAKTITELELRAQKTNKTPLELVELIHGGRVPDIKPPIKRKIPSFVKTIQTLRDLAIDGSSPVDLIRRLVDLIGYEQHLKQAQPQDWESRWENVQELITFASEVEGDIIEMDDSEETRSTTPLRMFLQASMLSSEGDQSNGEDSNDKVTISTCHAAKGLEWPVVIVPSVEHGTFPFYRCDDVEEERRLLYVACTRAQCLLYLSHCGKRMVAGETKSVELSGFVSSVHHQDRTIFSDRAPELLPADRAVISRVLGRPEPKHVEVAKHVAEFNRTARHRPEPLSNPQSSAYNWHPSLGAQSAVCITATAQLMYNTPGSAHNQVHLSISKQGDGKTRNNSPITPAVTGLFFPSPIDGNVQDNGRQNPILRDIEAEFSIDERSQSHDTVDPITPTDYQALDELWGTLRMQKELKMAKEPPKVKSFEGLSLGVPSEMQPTSSRQPSERHSSSKNTSNTKPIVSFRESSGGRSVMAFFNLPGLTKQDVHVSYQRNRLVRETMQQNDRPTGGNKVRGVMASTASSARPSQWTAGPAVQASFPGPHRGFVPPARNQHQRSATSPLSNEYNPNQPSIPQAASPTPTGNSTGGNGMVASVGDHPRPALSTTNSGHSRVSSFFSFRKNSASDIRPNVTRSLSGKDQLNGQNVNEFGRSVPPGAGAPVAGQGHAPASPPAGQNPQQQHTRTRTLSNTPSLNSAQAQAQPAPLHPEIRSIVQLTIAHAHKIYFSGPLVRRIERQPDGHRPSKDEGWTNVWAQLGGTTLSIWDMKQIEEANKHGKEVPPAYVNITDAFVQVLGSVAVPTAPGAPPGQPYTNVIAINTAGSNLLFFSCPSTASLISWASALRLSAWEKSRLEEIYTAHLLRISINARDTPSTLVRGKMEGWVRVRVAGQTDWKLLWMVISSADALPISPGANATNFPAPKKKRMSNLFSRHENTSQNSQTNEAVPARAAINFYAGAKTKERKKAILTFSDVTQAFAVYPERPELISRSTLIKIEGTFGDDEAAQAMKLREGWILMMPELEGGLSQSSEMLKWITALHDAFELYGRPQAWTWDPRDPASLMFAYPVGPHKDLLFLDREAAEVMDPREDRTSAIRSKLLETLTDRMRAIEPGQQPTAQRPLQPPGQAGQPPTSTTPLSLPPIPNTSGAPQQNQQPAQQQSTTFSSGFQLPPLNFDAGQAAQDKPQEASYLTPIKEQSISSDNYSGSAQPPTPTGASGLQEQSSFILNDPSRRTVSPTPHAEETSGSGPAVPGKGAFSPSVVGSGASFAPASRFNSDKPTALNSPARTSMDSAVRGTSPANIRLPGSPVEERKSVFSMSNASVDTTNVASQQTRTNQSTASLSNSTKGTASQEPPGSPKSISMTVLTSPHSPLPSPVMRQSTAAPGAYGRDADASSILTSPHSLMTSPHSPIEPTRSFGEFNRLEGPQLTPPSSPPRQSTMTSNGPSPSNSASSYKAQQRRPTSDDSNLLAGEAGALYYMQHVDGNQPRKLPIPSGVNGDDDSDSESTEEDNGSVNATKYSTQTQRTPPKRQGTPMAFDRFTSTPVDVPQQQRESPSGSSARNSSPDDRRSPKSRPTFGRKPSGARAPAKNRLQNNHNGDSSLPSHSEHDASNNEASYQEAGKNMNDTRVSQGQAAPLAPQMSNSTSEDMDGDALAALSYLTVNDEDVPPPMPPTQTVEPLRTKSPRSHSSPSPPPASNEGSAPFKSSFAPSKQAAERKAKAQAQQAAHQAAVHKPGRSNGKRKSRVPERAVWNESSDEEEEEDEEEDDDADSDAVPSPPLDRRSRQSSPHAGPRMNKPNTGPDVQAQPQPTYPNLRPPRTLPQIPGGRSDSEDYNAPPPRRVPADQGPYYDDGQQYRPQSNYPQLGAARQSVWSQVLDPGRNLGEQNTNKQDTFIQLEPPSQTMTKAFTPQGLLSAGMQDKQDRSAKRQEELARESGASLINVPNKPPPPQTGLLGAITAHERERKREGGVGAALTEREREKRVAEERQRRFDEQQRQQIDQMQQGGAMYGGQFGYNPMMNPMMMGMNPMMGMSPMMTGGAMPPMMTGQMPGQMPYGNMMGGYNPQHMFAAQQAAQAYQQAMMAFSVAGSQVGGEGGVPGAVNPMMTGGGMGGGMGNFDPRMSMMSMMGPMGMGMGANGMAANPMQMQMTGGGMSTFDPRFPPSMSNTPPNDMGLAPPGAVGGQNHSSGTSSPARNGSPLARPPSQGEAMRSSSRPPTPKQ</sequence>
<comment type="caution">
    <text evidence="1">The sequence shown here is derived from an EMBL/GenBank/DDBJ whole genome shotgun (WGS) entry which is preliminary data.</text>
</comment>
<protein>
    <submittedName>
        <fullName evidence="1">Uncharacterized protein</fullName>
    </submittedName>
</protein>
<name>A0ACB7J5K7_PLECO</name>
<dbReference type="Proteomes" id="UP000824881">
    <property type="component" value="Unassembled WGS sequence"/>
</dbReference>
<accession>A0ACB7J5K7</accession>
<organism evidence="1 2">
    <name type="scientific">Pleurotus cornucopiae</name>
    <name type="common">Cornucopia mushroom</name>
    <dbReference type="NCBI Taxonomy" id="5321"/>
    <lineage>
        <taxon>Eukaryota</taxon>
        <taxon>Fungi</taxon>
        <taxon>Dikarya</taxon>
        <taxon>Basidiomycota</taxon>
        <taxon>Agaricomycotina</taxon>
        <taxon>Agaricomycetes</taxon>
        <taxon>Agaricomycetidae</taxon>
        <taxon>Agaricales</taxon>
        <taxon>Pleurotineae</taxon>
        <taxon>Pleurotaceae</taxon>
        <taxon>Pleurotus</taxon>
    </lineage>
</organism>
<evidence type="ECO:0000313" key="1">
    <source>
        <dbReference type="EMBL" id="KAG9224653.1"/>
    </source>
</evidence>
<proteinExistence type="predicted"/>
<keyword evidence="2" id="KW-1185">Reference proteome</keyword>
<dbReference type="EMBL" id="WQMT02000003">
    <property type="protein sequence ID" value="KAG9224653.1"/>
    <property type="molecule type" value="Genomic_DNA"/>
</dbReference>
<evidence type="ECO:0000313" key="2">
    <source>
        <dbReference type="Proteomes" id="UP000824881"/>
    </source>
</evidence>
<gene>
    <name evidence="1" type="ORF">CCMSSC00406_0002196</name>
</gene>